<dbReference type="PROSITE" id="PS51687">
    <property type="entry name" value="SAM_MT_RNA_M5U"/>
    <property type="match status" value="1"/>
</dbReference>
<feature type="binding site" evidence="4">
    <location>
        <position position="311"/>
    </location>
    <ligand>
        <name>S-adenosyl-L-methionine</name>
        <dbReference type="ChEBI" id="CHEBI:59789"/>
    </ligand>
</feature>
<dbReference type="SUPFAM" id="SSF53335">
    <property type="entry name" value="S-adenosyl-L-methionine-dependent methyltransferases"/>
    <property type="match status" value="1"/>
</dbReference>
<dbReference type="InterPro" id="IPR029063">
    <property type="entry name" value="SAM-dependent_MTases_sf"/>
</dbReference>
<dbReference type="AlphaFoldDB" id="A0A7G9GKJ6"/>
<dbReference type="Gene3D" id="2.40.50.1070">
    <property type="match status" value="1"/>
</dbReference>
<dbReference type="PROSITE" id="PS01230">
    <property type="entry name" value="TRMA_1"/>
    <property type="match status" value="1"/>
</dbReference>
<reference evidence="6 7" key="1">
    <citation type="submission" date="2020-08" db="EMBL/GenBank/DDBJ databases">
        <authorList>
            <person name="Liu C."/>
            <person name="Sun Q."/>
        </authorList>
    </citation>
    <scope>NUCLEOTIDE SEQUENCE [LARGE SCALE GENOMIC DNA]</scope>
    <source>
        <strain evidence="6 7">NSJ-61</strain>
    </source>
</reference>
<dbReference type="GO" id="GO:0070041">
    <property type="term" value="F:rRNA (uridine-C5-)-methyltransferase activity"/>
    <property type="evidence" value="ECO:0007669"/>
    <property type="project" value="TreeGrafter"/>
</dbReference>
<evidence type="ECO:0000313" key="7">
    <source>
        <dbReference type="Proteomes" id="UP000515856"/>
    </source>
</evidence>
<dbReference type="EC" id="2.1.1.190" evidence="6"/>
<dbReference type="EMBL" id="CP060636">
    <property type="protein sequence ID" value="QNM11328.1"/>
    <property type="molecule type" value="Genomic_DNA"/>
</dbReference>
<dbReference type="FunFam" id="3.40.50.150:FF:000009">
    <property type="entry name" value="23S rRNA (Uracil(1939)-C(5))-methyltransferase RlmD"/>
    <property type="match status" value="1"/>
</dbReference>
<keyword evidence="1 4" id="KW-0489">Methyltransferase</keyword>
<dbReference type="PANTHER" id="PTHR11061">
    <property type="entry name" value="RNA M5U METHYLTRANSFERASE"/>
    <property type="match status" value="1"/>
</dbReference>
<comment type="similarity">
    <text evidence="4">Belongs to the class I-like SAM-binding methyltransferase superfamily. RNA M5U methyltransferase family.</text>
</comment>
<feature type="binding site" evidence="4">
    <location>
        <position position="380"/>
    </location>
    <ligand>
        <name>S-adenosyl-L-methionine</name>
        <dbReference type="ChEBI" id="CHEBI:59789"/>
    </ligand>
</feature>
<keyword evidence="3 4" id="KW-0949">S-adenosyl-L-methionine</keyword>
<dbReference type="PANTHER" id="PTHR11061:SF30">
    <property type="entry name" value="TRNA (URACIL(54)-C(5))-METHYLTRANSFERASE"/>
    <property type="match status" value="1"/>
</dbReference>
<evidence type="ECO:0000256" key="4">
    <source>
        <dbReference type="PROSITE-ProRule" id="PRU01024"/>
    </source>
</evidence>
<feature type="active site" evidence="5">
    <location>
        <position position="407"/>
    </location>
</feature>
<dbReference type="InterPro" id="IPR010280">
    <property type="entry name" value="U5_MeTrfase_fam"/>
</dbReference>
<feature type="binding site" evidence="4">
    <location>
        <position position="332"/>
    </location>
    <ligand>
        <name>S-adenosyl-L-methionine</name>
        <dbReference type="ChEBI" id="CHEBI:59789"/>
    </ligand>
</feature>
<protein>
    <submittedName>
        <fullName evidence="6">23S rRNA (Uracil(1939)-C(5))-methyltransferase RlmD</fullName>
        <ecNumber evidence="6">2.1.1.190</ecNumber>
    </submittedName>
</protein>
<organism evidence="6 7">
    <name type="scientific">[Eubacterium] hominis</name>
    <dbReference type="NCBI Taxonomy" id="2764325"/>
    <lineage>
        <taxon>Bacteria</taxon>
        <taxon>Bacillati</taxon>
        <taxon>Bacillota</taxon>
        <taxon>Erysipelotrichia</taxon>
        <taxon>Erysipelotrichales</taxon>
        <taxon>Erysipelotrichaceae</taxon>
        <taxon>Amedibacillus</taxon>
    </lineage>
</organism>
<dbReference type="KEGG" id="ehn:H9Q80_13810"/>
<evidence type="ECO:0000256" key="5">
    <source>
        <dbReference type="PROSITE-ProRule" id="PRU10015"/>
    </source>
</evidence>
<dbReference type="RefSeq" id="WP_117451799.1">
    <property type="nucleotide sequence ID" value="NZ_CP060636.1"/>
</dbReference>
<keyword evidence="7" id="KW-1185">Reference proteome</keyword>
<sequence>MLKEKQIVKGNIQFIDEDGNGVFYVGKDKVLVRHVFEKEQVQARIQKRIQKGYVAELIRVDQKHPGRIKPACPIFEKCGSCHLLHMDAKAQSDFKKNQLIKLCKDAKLPLQVKDILTMEEPYHYRNKMIIGFQKDRNRHIQAGFYEEFSHKIIPYKRCLLHPEICDEIVEEIVSLMEKLRIEPYEEDKRRGLLRHVLLRYGKQSGKIMVVLVINQNVFPARKNFVNALLHKFPNITTIVQNVNTRKTSVVLGDQERVLYGKGYIEDTLCGLKYRISSKSFYQINHEQTQVLYQTGIDMLELTGNEKVLDAYCGIGTIGMSMAHKVKQVIGVEINKDAVNDAIVNAKINDVKNIRFICDDASAYMKKAQQRKERFDVVIMDPPRSGSNEQFLSALVNMKPKQILYISCNPITQVRDMQYLKRFGYVGDAMQGVDMFPNTNHVETICLLSKKAQ</sequence>
<dbReference type="GO" id="GO:0070475">
    <property type="term" value="P:rRNA base methylation"/>
    <property type="evidence" value="ECO:0007669"/>
    <property type="project" value="TreeGrafter"/>
</dbReference>
<proteinExistence type="inferred from homology"/>
<accession>A0A7G9GKJ6</accession>
<dbReference type="CDD" id="cd02440">
    <property type="entry name" value="AdoMet_MTases"/>
    <property type="match status" value="1"/>
</dbReference>
<evidence type="ECO:0000256" key="2">
    <source>
        <dbReference type="ARBA" id="ARBA00022679"/>
    </source>
</evidence>
<dbReference type="InterPro" id="IPR030390">
    <property type="entry name" value="MeTrfase_TrmA_AS"/>
</dbReference>
<evidence type="ECO:0000313" key="6">
    <source>
        <dbReference type="EMBL" id="QNM11328.1"/>
    </source>
</evidence>
<feature type="active site" description="Nucleophile" evidence="4">
    <location>
        <position position="407"/>
    </location>
</feature>
<dbReference type="FunFam" id="2.40.50.1070:FF:000003">
    <property type="entry name" value="23S rRNA (Uracil-5-)-methyltransferase RumA"/>
    <property type="match status" value="1"/>
</dbReference>
<dbReference type="InterPro" id="IPR012340">
    <property type="entry name" value="NA-bd_OB-fold"/>
</dbReference>
<dbReference type="Pfam" id="PF05958">
    <property type="entry name" value="tRNA_U5-meth_tr"/>
    <property type="match status" value="1"/>
</dbReference>
<dbReference type="NCBIfam" id="TIGR00479">
    <property type="entry name" value="rumA"/>
    <property type="match status" value="1"/>
</dbReference>
<name>A0A7G9GKJ6_9FIRM</name>
<feature type="binding site" evidence="4">
    <location>
        <position position="282"/>
    </location>
    <ligand>
        <name>S-adenosyl-L-methionine</name>
        <dbReference type="ChEBI" id="CHEBI:59789"/>
    </ligand>
</feature>
<dbReference type="Gene3D" id="3.40.50.150">
    <property type="entry name" value="Vaccinia Virus protein VP39"/>
    <property type="match status" value="1"/>
</dbReference>
<evidence type="ECO:0000256" key="1">
    <source>
        <dbReference type="ARBA" id="ARBA00022603"/>
    </source>
</evidence>
<dbReference type="Gene3D" id="2.40.50.140">
    <property type="entry name" value="Nucleic acid-binding proteins"/>
    <property type="match status" value="1"/>
</dbReference>
<gene>
    <name evidence="6" type="primary">rlmD</name>
    <name evidence="6" type="ORF">H9Q80_13810</name>
</gene>
<evidence type="ECO:0000256" key="3">
    <source>
        <dbReference type="ARBA" id="ARBA00022691"/>
    </source>
</evidence>
<dbReference type="Proteomes" id="UP000515856">
    <property type="component" value="Chromosome"/>
</dbReference>
<keyword evidence="2 4" id="KW-0808">Transferase</keyword>